<gene>
    <name evidence="1" type="ORF">BDP27DRAFT_487878</name>
</gene>
<organism evidence="1 2">
    <name type="scientific">Rhodocollybia butyracea</name>
    <dbReference type="NCBI Taxonomy" id="206335"/>
    <lineage>
        <taxon>Eukaryota</taxon>
        <taxon>Fungi</taxon>
        <taxon>Dikarya</taxon>
        <taxon>Basidiomycota</taxon>
        <taxon>Agaricomycotina</taxon>
        <taxon>Agaricomycetes</taxon>
        <taxon>Agaricomycetidae</taxon>
        <taxon>Agaricales</taxon>
        <taxon>Marasmiineae</taxon>
        <taxon>Omphalotaceae</taxon>
        <taxon>Rhodocollybia</taxon>
    </lineage>
</organism>
<accession>A0A9P5QB54</accession>
<dbReference type="AlphaFoldDB" id="A0A9P5QB54"/>
<evidence type="ECO:0000313" key="1">
    <source>
        <dbReference type="EMBL" id="KAF9077742.1"/>
    </source>
</evidence>
<comment type="caution">
    <text evidence="1">The sequence shown here is derived from an EMBL/GenBank/DDBJ whole genome shotgun (WGS) entry which is preliminary data.</text>
</comment>
<reference evidence="1" key="1">
    <citation type="submission" date="2020-11" db="EMBL/GenBank/DDBJ databases">
        <authorList>
            <consortium name="DOE Joint Genome Institute"/>
            <person name="Ahrendt S."/>
            <person name="Riley R."/>
            <person name="Andreopoulos W."/>
            <person name="Labutti K."/>
            <person name="Pangilinan J."/>
            <person name="Ruiz-Duenas F.J."/>
            <person name="Barrasa J.M."/>
            <person name="Sanchez-Garcia M."/>
            <person name="Camarero S."/>
            <person name="Miyauchi S."/>
            <person name="Serrano A."/>
            <person name="Linde D."/>
            <person name="Babiker R."/>
            <person name="Drula E."/>
            <person name="Ayuso-Fernandez I."/>
            <person name="Pacheco R."/>
            <person name="Padilla G."/>
            <person name="Ferreira P."/>
            <person name="Barriuso J."/>
            <person name="Kellner H."/>
            <person name="Castanera R."/>
            <person name="Alfaro M."/>
            <person name="Ramirez L."/>
            <person name="Pisabarro A.G."/>
            <person name="Kuo A."/>
            <person name="Tritt A."/>
            <person name="Lipzen A."/>
            <person name="He G."/>
            <person name="Yan M."/>
            <person name="Ng V."/>
            <person name="Cullen D."/>
            <person name="Martin F."/>
            <person name="Rosso M.-N."/>
            <person name="Henrissat B."/>
            <person name="Hibbett D."/>
            <person name="Martinez A.T."/>
            <person name="Grigoriev I.V."/>
        </authorList>
    </citation>
    <scope>NUCLEOTIDE SEQUENCE</scope>
    <source>
        <strain evidence="1">AH 40177</strain>
    </source>
</reference>
<dbReference type="Proteomes" id="UP000772434">
    <property type="component" value="Unassembled WGS sequence"/>
</dbReference>
<proteinExistence type="predicted"/>
<keyword evidence="2" id="KW-1185">Reference proteome</keyword>
<evidence type="ECO:0000313" key="2">
    <source>
        <dbReference type="Proteomes" id="UP000772434"/>
    </source>
</evidence>
<dbReference type="OrthoDB" id="3267419at2759"/>
<dbReference type="EMBL" id="JADNRY010000003">
    <property type="protein sequence ID" value="KAF9077742.1"/>
    <property type="molecule type" value="Genomic_DNA"/>
</dbReference>
<protein>
    <submittedName>
        <fullName evidence="1">Uncharacterized protein</fullName>
    </submittedName>
</protein>
<name>A0A9P5QB54_9AGAR</name>
<sequence length="115" mass="12492">MVPFAALLLEYPVAYCPPATVTSPFLSSVVLDVYEVCLELPATEGNEHRTSSSLNRRQPILKFSCPSDLSIASSGMLSPGSLMEELRSRFDARVTGKGLKVSVHHSSEILDRVAL</sequence>